<feature type="compositionally biased region" description="Low complexity" evidence="3">
    <location>
        <begin position="1"/>
        <end position="18"/>
    </location>
</feature>
<dbReference type="InterPro" id="IPR013083">
    <property type="entry name" value="Znf_RING/FYVE/PHD"/>
</dbReference>
<protein>
    <submittedName>
        <fullName evidence="5">Tubby protein-like</fullName>
    </submittedName>
</protein>
<evidence type="ECO:0000256" key="3">
    <source>
        <dbReference type="SAM" id="MobiDB-lite"/>
    </source>
</evidence>
<evidence type="ECO:0000313" key="5">
    <source>
        <dbReference type="EMBL" id="GBG28082.1"/>
    </source>
</evidence>
<gene>
    <name evidence="5" type="ORF">FCC1311_043052</name>
</gene>
<feature type="region of interest" description="Disordered" evidence="3">
    <location>
        <begin position="68"/>
        <end position="103"/>
    </location>
</feature>
<evidence type="ECO:0000256" key="1">
    <source>
        <dbReference type="ARBA" id="ARBA00007129"/>
    </source>
</evidence>
<dbReference type="InterPro" id="IPR001841">
    <property type="entry name" value="Znf_RING"/>
</dbReference>
<dbReference type="Gene3D" id="3.30.40.10">
    <property type="entry name" value="Zinc/RING finger domain, C3HC4 (zinc finger)"/>
    <property type="match status" value="1"/>
</dbReference>
<evidence type="ECO:0000259" key="4">
    <source>
        <dbReference type="PROSITE" id="PS50089"/>
    </source>
</evidence>
<feature type="region of interest" description="Disordered" evidence="3">
    <location>
        <begin position="1"/>
        <end position="54"/>
    </location>
</feature>
<dbReference type="PANTHER" id="PTHR16517">
    <property type="entry name" value="TUBBY-RELATED"/>
    <property type="match status" value="1"/>
</dbReference>
<keyword evidence="6" id="KW-1185">Reference proteome</keyword>
<dbReference type="OrthoDB" id="8775810at2759"/>
<dbReference type="InterPro" id="IPR025659">
    <property type="entry name" value="Tubby-like_C"/>
</dbReference>
<dbReference type="SUPFAM" id="SSF54518">
    <property type="entry name" value="Tubby C-terminal domain-like"/>
    <property type="match status" value="1"/>
</dbReference>
<dbReference type="EMBL" id="BEYU01000039">
    <property type="protein sequence ID" value="GBG28082.1"/>
    <property type="molecule type" value="Genomic_DNA"/>
</dbReference>
<feature type="region of interest" description="Disordered" evidence="3">
    <location>
        <begin position="158"/>
        <end position="190"/>
    </location>
</feature>
<organism evidence="5 6">
    <name type="scientific">Hondaea fermentalgiana</name>
    <dbReference type="NCBI Taxonomy" id="2315210"/>
    <lineage>
        <taxon>Eukaryota</taxon>
        <taxon>Sar</taxon>
        <taxon>Stramenopiles</taxon>
        <taxon>Bigyra</taxon>
        <taxon>Labyrinthulomycetes</taxon>
        <taxon>Thraustochytrida</taxon>
        <taxon>Thraustochytriidae</taxon>
        <taxon>Hondaea</taxon>
    </lineage>
</organism>
<keyword evidence="2" id="KW-0862">Zinc</keyword>
<comment type="caution">
    <text evidence="5">The sequence shown here is derived from an EMBL/GenBank/DDBJ whole genome shotgun (WGS) entry which is preliminary data.</text>
</comment>
<feature type="domain" description="RING-type" evidence="4">
    <location>
        <begin position="274"/>
        <end position="327"/>
    </location>
</feature>
<dbReference type="GO" id="GO:0008270">
    <property type="term" value="F:zinc ion binding"/>
    <property type="evidence" value="ECO:0007669"/>
    <property type="project" value="UniProtKB-KW"/>
</dbReference>
<dbReference type="InParanoid" id="A0A2R5GAN8"/>
<dbReference type="SUPFAM" id="SSF57850">
    <property type="entry name" value="RING/U-box"/>
    <property type="match status" value="1"/>
</dbReference>
<feature type="compositionally biased region" description="Low complexity" evidence="3">
    <location>
        <begin position="92"/>
        <end position="103"/>
    </location>
</feature>
<dbReference type="InterPro" id="IPR000007">
    <property type="entry name" value="Tubby_C"/>
</dbReference>
<dbReference type="PANTHER" id="PTHR16517:SF7">
    <property type="entry name" value="PROTEIN KING TUBBY"/>
    <property type="match status" value="1"/>
</dbReference>
<dbReference type="PRINTS" id="PR01573">
    <property type="entry name" value="SUPERTUBBY"/>
</dbReference>
<keyword evidence="2" id="KW-0863">Zinc-finger</keyword>
<evidence type="ECO:0000256" key="2">
    <source>
        <dbReference type="PROSITE-ProRule" id="PRU00175"/>
    </source>
</evidence>
<reference evidence="5 6" key="1">
    <citation type="submission" date="2017-12" db="EMBL/GenBank/DDBJ databases">
        <title>Sequencing, de novo assembly and annotation of complete genome of a new Thraustochytrid species, strain FCC1311.</title>
        <authorList>
            <person name="Sedici K."/>
            <person name="Godart F."/>
            <person name="Aiese Cigliano R."/>
            <person name="Sanseverino W."/>
            <person name="Barakat M."/>
            <person name="Ortet P."/>
            <person name="Marechal E."/>
            <person name="Cagnac O."/>
            <person name="Amato A."/>
        </authorList>
    </citation>
    <scope>NUCLEOTIDE SEQUENCE [LARGE SCALE GENOMIC DNA]</scope>
</reference>
<proteinExistence type="inferred from homology"/>
<dbReference type="AlphaFoldDB" id="A0A2R5GAN8"/>
<sequence>MLVANSAANGPSPAGNANVPEPRQRGASAGARPPALSRQRARASSGDMENQPRAANSLLLLPTRTRSSAIAGKPPLGPSNPATVARAGTHGGNASSSSSTASGAAGGAAAAARVVKRARSLSLPLDWEERERLQQSRAVATSAAAALPFTQNTSLHADPAHLASSSPPSSPLSNSTTSSTSVPYQTGASRLPLSGSMRESLLVASTAVAAVPKTTSPFSCCGPLGTAPACAADAASGATPSGGPLHVCADNADEARTASLAQDPAREAGDPQPCIICYGGFSAKRPPVRIPCESNCNDAPVHAKCIFEWKETKRPFTLSPSSCPLCRGALSEMDYTPPDPLHTASLVRFSYRKSFVSRPVPRTAGMVRCYIRAVREDTVLFGKSIRYEMYLQAPPKVRYPHGDLPTSSSPVVGDVLLMVARKRSLKQGSCFNSIVDMSLDQAGEDFDRKGANFVGCVKSSFSGLEHTVLAPFSTQPSTASSESHRSQRQHRSGAPGFLELGSVRYTQNRIGRSVGPRRMQVCVPMVGAAAASSMDDVMDEHLDIAEETAAAKAAAADHELPPLISSSFANMNVLEEDDDDDDEEEEERPWATNVYRPVKSADTMRQTLRRGQTGVVNSDALLFGSNKQPYWLDSIQAYSLDFAGRVTLPSNKNFQLCLQGEPSPGTTIPEPDGSNEITLQFGKVHEGAVEVYTLDLQWPLSPVQAFGICLTASIQKICCA</sequence>
<dbReference type="Gene3D" id="3.20.90.10">
    <property type="entry name" value="Tubby Protein, Chain A"/>
    <property type="match status" value="1"/>
</dbReference>
<keyword evidence="2" id="KW-0479">Metal-binding</keyword>
<dbReference type="PROSITE" id="PS50089">
    <property type="entry name" value="ZF_RING_2"/>
    <property type="match status" value="1"/>
</dbReference>
<name>A0A2R5GAN8_9STRA</name>
<accession>A0A2R5GAN8</accession>
<feature type="compositionally biased region" description="Low complexity" evidence="3">
    <location>
        <begin position="164"/>
        <end position="181"/>
    </location>
</feature>
<comment type="similarity">
    <text evidence="1">Belongs to the TUB family.</text>
</comment>
<evidence type="ECO:0000313" key="6">
    <source>
        <dbReference type="Proteomes" id="UP000241890"/>
    </source>
</evidence>
<dbReference type="Pfam" id="PF01167">
    <property type="entry name" value="Tub"/>
    <property type="match status" value="1"/>
</dbReference>
<feature type="region of interest" description="Disordered" evidence="3">
    <location>
        <begin position="473"/>
        <end position="497"/>
    </location>
</feature>
<dbReference type="Proteomes" id="UP000241890">
    <property type="component" value="Unassembled WGS sequence"/>
</dbReference>